<gene>
    <name evidence="2" type="ORF">FHS34_007289</name>
</gene>
<reference evidence="2 3" key="1">
    <citation type="submission" date="2020-08" db="EMBL/GenBank/DDBJ databases">
        <title>Genomic Encyclopedia of Type Strains, Phase III (KMG-III): the genomes of soil and plant-associated and newly described type strains.</title>
        <authorList>
            <person name="Whitman W."/>
        </authorList>
    </citation>
    <scope>NUCLEOTIDE SEQUENCE [LARGE SCALE GENOMIC DNA]</scope>
    <source>
        <strain evidence="2 3">CECT 3313</strain>
    </source>
</reference>
<feature type="domain" description="Trypsin-co-occurring" evidence="1">
    <location>
        <begin position="3"/>
        <end position="80"/>
    </location>
</feature>
<evidence type="ECO:0000259" key="1">
    <source>
        <dbReference type="Pfam" id="PF19631"/>
    </source>
</evidence>
<dbReference type="InterPro" id="IPR045608">
    <property type="entry name" value="Trypco2"/>
</dbReference>
<dbReference type="AlphaFoldDB" id="A0A7W9Q1D2"/>
<accession>A0A7W9Q1D2</accession>
<dbReference type="Pfam" id="PF19631">
    <property type="entry name" value="Trypco2"/>
    <property type="match status" value="1"/>
</dbReference>
<name>A0A7W9Q1D2_9ACTN</name>
<evidence type="ECO:0000313" key="3">
    <source>
        <dbReference type="Proteomes" id="UP000585836"/>
    </source>
</evidence>
<keyword evidence="3" id="KW-1185">Reference proteome</keyword>
<comment type="caution">
    <text evidence="2">The sequence shown here is derived from an EMBL/GenBank/DDBJ whole genome shotgun (WGS) entry which is preliminary data.</text>
</comment>
<sequence length="103" mass="11240">MDIELSELLASLRAEIETARTEADGKDVRFKIESVDLELHVAVEKTKQVKGGVKFWVLSGDLTGGSKNTRTHVIKLRLSPETYDAQGQPTTVLTGDDVSDLIG</sequence>
<organism evidence="2 3">
    <name type="scientific">Streptomyces echinatus</name>
    <dbReference type="NCBI Taxonomy" id="67293"/>
    <lineage>
        <taxon>Bacteria</taxon>
        <taxon>Bacillati</taxon>
        <taxon>Actinomycetota</taxon>
        <taxon>Actinomycetes</taxon>
        <taxon>Kitasatosporales</taxon>
        <taxon>Streptomycetaceae</taxon>
        <taxon>Streptomyces</taxon>
    </lineage>
</organism>
<dbReference type="EMBL" id="JACHJK010000018">
    <property type="protein sequence ID" value="MBB5931780.1"/>
    <property type="molecule type" value="Genomic_DNA"/>
</dbReference>
<protein>
    <recommendedName>
        <fullName evidence="1">Trypsin-co-occurring domain-containing protein</fullName>
    </recommendedName>
</protein>
<evidence type="ECO:0000313" key="2">
    <source>
        <dbReference type="EMBL" id="MBB5931780.1"/>
    </source>
</evidence>
<proteinExistence type="predicted"/>
<dbReference type="Proteomes" id="UP000585836">
    <property type="component" value="Unassembled WGS sequence"/>
</dbReference>
<dbReference type="RefSeq" id="WP_184973507.1">
    <property type="nucleotide sequence ID" value="NZ_BAAAWF010000082.1"/>
</dbReference>